<organism evidence="2 3">
    <name type="scientific">Pseudarthrobacter equi</name>
    <dbReference type="NCBI Taxonomy" id="728066"/>
    <lineage>
        <taxon>Bacteria</taxon>
        <taxon>Bacillati</taxon>
        <taxon>Actinomycetota</taxon>
        <taxon>Actinomycetes</taxon>
        <taxon>Micrococcales</taxon>
        <taxon>Micrococcaceae</taxon>
        <taxon>Pseudarthrobacter</taxon>
    </lineage>
</organism>
<name>A0A1H1VWI1_9MICC</name>
<evidence type="ECO:0000259" key="1">
    <source>
        <dbReference type="Pfam" id="PF22480"/>
    </source>
</evidence>
<dbReference type="OrthoDB" id="1050330at2"/>
<sequence length="118" mass="13223">MTLRPLLPGEIVVAQALLERTGQPQWSALDLSALLVSDMEDGGMGSLQFHSSKPYREYGRTLAEGWFKDVDNFPVQVALNLDTDDDVYELDSWKVDFSPRRRLPKTKADIVSDPAELA</sequence>
<dbReference type="Proteomes" id="UP000198751">
    <property type="component" value="Chromosome I"/>
</dbReference>
<gene>
    <name evidence="2" type="ORF">SAMN04489743_1130</name>
</gene>
<dbReference type="Pfam" id="PF22480">
    <property type="entry name" value="DUF6984"/>
    <property type="match status" value="1"/>
</dbReference>
<dbReference type="EMBL" id="LT629779">
    <property type="protein sequence ID" value="SDS89103.1"/>
    <property type="molecule type" value="Genomic_DNA"/>
</dbReference>
<evidence type="ECO:0000313" key="2">
    <source>
        <dbReference type="EMBL" id="SDS89103.1"/>
    </source>
</evidence>
<accession>A0A1H1VWI1</accession>
<feature type="domain" description="DUF6984" evidence="1">
    <location>
        <begin position="4"/>
        <end position="104"/>
    </location>
</feature>
<evidence type="ECO:0000313" key="3">
    <source>
        <dbReference type="Proteomes" id="UP000198751"/>
    </source>
</evidence>
<dbReference type="AlphaFoldDB" id="A0A1H1VWI1"/>
<reference evidence="3" key="1">
    <citation type="submission" date="2016-10" db="EMBL/GenBank/DDBJ databases">
        <authorList>
            <person name="Varghese N."/>
            <person name="Submissions S."/>
        </authorList>
    </citation>
    <scope>NUCLEOTIDE SEQUENCE [LARGE SCALE GENOMIC DNA]</scope>
    <source>
        <strain evidence="3">IMMIB L-1606</strain>
    </source>
</reference>
<dbReference type="RefSeq" id="WP_091718304.1">
    <property type="nucleotide sequence ID" value="NZ_LT629779.1"/>
</dbReference>
<dbReference type="InterPro" id="IPR054253">
    <property type="entry name" value="DUF6984"/>
</dbReference>
<proteinExistence type="predicted"/>
<protein>
    <recommendedName>
        <fullName evidence="1">DUF6984 domain-containing protein</fullName>
    </recommendedName>
</protein>
<keyword evidence="3" id="KW-1185">Reference proteome</keyword>